<evidence type="ECO:0000313" key="3">
    <source>
        <dbReference type="Proteomes" id="UP000294933"/>
    </source>
</evidence>
<dbReference type="AlphaFoldDB" id="A0A4Y7Q8V2"/>
<proteinExistence type="predicted"/>
<dbReference type="Proteomes" id="UP000294933">
    <property type="component" value="Unassembled WGS sequence"/>
</dbReference>
<keyword evidence="3" id="KW-1185">Reference proteome</keyword>
<reference evidence="2 3" key="1">
    <citation type="submission" date="2018-06" db="EMBL/GenBank/DDBJ databases">
        <title>A transcriptomic atlas of mushroom development highlights an independent origin of complex multicellularity.</title>
        <authorList>
            <consortium name="DOE Joint Genome Institute"/>
            <person name="Krizsan K."/>
            <person name="Almasi E."/>
            <person name="Merenyi Z."/>
            <person name="Sahu N."/>
            <person name="Viragh M."/>
            <person name="Koszo T."/>
            <person name="Mondo S."/>
            <person name="Kiss B."/>
            <person name="Balint B."/>
            <person name="Kues U."/>
            <person name="Barry K."/>
            <person name="Hegedus J.C."/>
            <person name="Henrissat B."/>
            <person name="Johnson J."/>
            <person name="Lipzen A."/>
            <person name="Ohm R."/>
            <person name="Nagy I."/>
            <person name="Pangilinan J."/>
            <person name="Yan J."/>
            <person name="Xiong Y."/>
            <person name="Grigoriev I.V."/>
            <person name="Hibbett D.S."/>
            <person name="Nagy L.G."/>
        </authorList>
    </citation>
    <scope>NUCLEOTIDE SEQUENCE [LARGE SCALE GENOMIC DNA]</scope>
    <source>
        <strain evidence="2 3">SZMC22713</strain>
    </source>
</reference>
<evidence type="ECO:0000313" key="2">
    <source>
        <dbReference type="EMBL" id="TDL23260.1"/>
    </source>
</evidence>
<name>A0A4Y7Q8V2_9AGAM</name>
<protein>
    <submittedName>
        <fullName evidence="2">Uncharacterized protein</fullName>
    </submittedName>
</protein>
<accession>A0A4Y7Q8V2</accession>
<evidence type="ECO:0000256" key="1">
    <source>
        <dbReference type="SAM" id="MobiDB-lite"/>
    </source>
</evidence>
<dbReference type="VEuPathDB" id="FungiDB:BD410DRAFT_175961"/>
<dbReference type="EMBL" id="ML170171">
    <property type="protein sequence ID" value="TDL23260.1"/>
    <property type="molecule type" value="Genomic_DNA"/>
</dbReference>
<gene>
    <name evidence="2" type="ORF">BD410DRAFT_175961</name>
</gene>
<sequence length="90" mass="9839">MNFGLKLWALPIAQTFPLLLRINSGRDLNMSPKNARLAGVILSPSPVSSNHAPHSILLAAPRGEADFSHYLGRKHSPDHREHVHCGLTVS</sequence>
<feature type="region of interest" description="Disordered" evidence="1">
    <location>
        <begin position="71"/>
        <end position="90"/>
    </location>
</feature>
<organism evidence="2 3">
    <name type="scientific">Rickenella mellea</name>
    <dbReference type="NCBI Taxonomy" id="50990"/>
    <lineage>
        <taxon>Eukaryota</taxon>
        <taxon>Fungi</taxon>
        <taxon>Dikarya</taxon>
        <taxon>Basidiomycota</taxon>
        <taxon>Agaricomycotina</taxon>
        <taxon>Agaricomycetes</taxon>
        <taxon>Hymenochaetales</taxon>
        <taxon>Rickenellaceae</taxon>
        <taxon>Rickenella</taxon>
    </lineage>
</organism>